<feature type="region of interest" description="Disordered" evidence="1">
    <location>
        <begin position="228"/>
        <end position="267"/>
    </location>
</feature>
<organism evidence="2 3">
    <name type="scientific">Amniculicola lignicola CBS 123094</name>
    <dbReference type="NCBI Taxonomy" id="1392246"/>
    <lineage>
        <taxon>Eukaryota</taxon>
        <taxon>Fungi</taxon>
        <taxon>Dikarya</taxon>
        <taxon>Ascomycota</taxon>
        <taxon>Pezizomycotina</taxon>
        <taxon>Dothideomycetes</taxon>
        <taxon>Pleosporomycetidae</taxon>
        <taxon>Pleosporales</taxon>
        <taxon>Amniculicolaceae</taxon>
        <taxon>Amniculicola</taxon>
    </lineage>
</organism>
<protein>
    <recommendedName>
        <fullName evidence="4">Retrotransposon Copia-like N-terminal domain-containing protein</fullName>
    </recommendedName>
</protein>
<name>A0A6A5WL81_9PLEO</name>
<feature type="compositionally biased region" description="Acidic residues" evidence="1">
    <location>
        <begin position="253"/>
        <end position="262"/>
    </location>
</feature>
<feature type="compositionally biased region" description="Polar residues" evidence="1">
    <location>
        <begin position="523"/>
        <end position="543"/>
    </location>
</feature>
<feature type="compositionally biased region" description="Low complexity" evidence="1">
    <location>
        <begin position="447"/>
        <end position="467"/>
    </location>
</feature>
<reference evidence="2" key="1">
    <citation type="journal article" date="2020" name="Stud. Mycol.">
        <title>101 Dothideomycetes genomes: a test case for predicting lifestyles and emergence of pathogens.</title>
        <authorList>
            <person name="Haridas S."/>
            <person name="Albert R."/>
            <person name="Binder M."/>
            <person name="Bloem J."/>
            <person name="Labutti K."/>
            <person name="Salamov A."/>
            <person name="Andreopoulos B."/>
            <person name="Baker S."/>
            <person name="Barry K."/>
            <person name="Bills G."/>
            <person name="Bluhm B."/>
            <person name="Cannon C."/>
            <person name="Castanera R."/>
            <person name="Culley D."/>
            <person name="Daum C."/>
            <person name="Ezra D."/>
            <person name="Gonzalez J."/>
            <person name="Henrissat B."/>
            <person name="Kuo A."/>
            <person name="Liang C."/>
            <person name="Lipzen A."/>
            <person name="Lutzoni F."/>
            <person name="Magnuson J."/>
            <person name="Mondo S."/>
            <person name="Nolan M."/>
            <person name="Ohm R."/>
            <person name="Pangilinan J."/>
            <person name="Park H.-J."/>
            <person name="Ramirez L."/>
            <person name="Alfaro M."/>
            <person name="Sun H."/>
            <person name="Tritt A."/>
            <person name="Yoshinaga Y."/>
            <person name="Zwiers L.-H."/>
            <person name="Turgeon B."/>
            <person name="Goodwin S."/>
            <person name="Spatafora J."/>
            <person name="Crous P."/>
            <person name="Grigoriev I."/>
        </authorList>
    </citation>
    <scope>NUCLEOTIDE SEQUENCE</scope>
    <source>
        <strain evidence="2">CBS 123094</strain>
    </source>
</reference>
<evidence type="ECO:0000313" key="2">
    <source>
        <dbReference type="EMBL" id="KAF2002247.1"/>
    </source>
</evidence>
<sequence>MSPRLPGVSVLQSDATGPQYSRWRRNVRSAFIIKDTWQLCDGSCPMPMPESGPSFFSPVASPNSQPSLLEERKAWAKKDRDVKLDLFLSVSDDIKLEVFDTAPPLPPPAMTAAQMLEALDDQFESFKFEDYHHVFCYFLNLHIDSFTSLEEFNTEFQIILDDMEDHGHPLNNFQACSAYFSKLRCTQNPWVAKKLKEWDALSTPPQLAELMKECPPWIIIRPLATKAHPASQNSSPESFTEDLVESPQSSSADEQDQDDDDTASTVSSTLEQEITVHASFEDLTEAFPVPKAQTAPTKAPTQAAAAAKPTPTNLSVPTRSSSKTPTPRMGSPPLNRPLPPLPNERSNIRSRSESPGPRKALEQHLVPPAPLAFRPMTPKSAPLQMSRSQSRSPSPKPHSPPQQYLPSPPLSRLEAERRPSTSHGPLTSESPLAGEPAKKTEIRDFSNFTRDTNTHTNTNSNITNTNNHIGNPLFRVDSTNSSIMSLPLQGTTLLPQSTYSPPQPSVSSFASHPLSKLSRSHSRQGSDMTLVGSTAPSTITSVEAGSDRGVIVGRNWAGNPTGRTSGETVGSSGSGTTVGGLGAGVGVVGHLSVWEDEKKTRKRSWSFKVPKLPLLLSTAIMLITDLTGQQDKLLPTDFPLHMHPEYPLCMTRILATCPK</sequence>
<feature type="compositionally biased region" description="Polar residues" evidence="1">
    <location>
        <begin position="494"/>
        <end position="510"/>
    </location>
</feature>
<dbReference type="EMBL" id="ML977578">
    <property type="protein sequence ID" value="KAF2002247.1"/>
    <property type="molecule type" value="Genomic_DNA"/>
</dbReference>
<feature type="compositionally biased region" description="Low complexity" evidence="1">
    <location>
        <begin position="290"/>
        <end position="312"/>
    </location>
</feature>
<evidence type="ECO:0008006" key="4">
    <source>
        <dbReference type="Google" id="ProtNLM"/>
    </source>
</evidence>
<accession>A0A6A5WL81</accession>
<gene>
    <name evidence="2" type="ORF">P154DRAFT_574196</name>
</gene>
<feature type="compositionally biased region" description="Low complexity" evidence="1">
    <location>
        <begin position="561"/>
        <end position="571"/>
    </location>
</feature>
<dbReference type="AlphaFoldDB" id="A0A6A5WL81"/>
<feature type="region of interest" description="Disordered" evidence="1">
    <location>
        <begin position="494"/>
        <end position="577"/>
    </location>
</feature>
<evidence type="ECO:0000256" key="1">
    <source>
        <dbReference type="SAM" id="MobiDB-lite"/>
    </source>
</evidence>
<dbReference type="Proteomes" id="UP000799779">
    <property type="component" value="Unassembled WGS sequence"/>
</dbReference>
<dbReference type="OrthoDB" id="3883943at2759"/>
<feature type="region of interest" description="Disordered" evidence="1">
    <location>
        <begin position="287"/>
        <end position="470"/>
    </location>
</feature>
<feature type="compositionally biased region" description="Polar residues" evidence="1">
    <location>
        <begin position="421"/>
        <end position="430"/>
    </location>
</feature>
<evidence type="ECO:0000313" key="3">
    <source>
        <dbReference type="Proteomes" id="UP000799779"/>
    </source>
</evidence>
<keyword evidence="3" id="KW-1185">Reference proteome</keyword>
<feature type="compositionally biased region" description="Low complexity" evidence="1">
    <location>
        <begin position="382"/>
        <end position="393"/>
    </location>
</feature>
<feature type="compositionally biased region" description="Polar residues" evidence="1">
    <location>
        <begin position="313"/>
        <end position="325"/>
    </location>
</feature>
<proteinExistence type="predicted"/>